<keyword evidence="1" id="KW-0812">Transmembrane</keyword>
<keyword evidence="2" id="KW-0732">Signal</keyword>
<dbReference type="Proteomes" id="UP000526408">
    <property type="component" value="Unassembled WGS sequence"/>
</dbReference>
<feature type="transmembrane region" description="Helical" evidence="1">
    <location>
        <begin position="256"/>
        <end position="274"/>
    </location>
</feature>
<name>A0A7X6GXS4_9RHOB</name>
<keyword evidence="1" id="KW-0472">Membrane</keyword>
<sequence length="376" mass="39544">MSRPILSRLLGLSMALLLTIAGAARAHEIRPTIADVEVGAEQVTLTLRITLETLLAGIDLDSVQNTNDAPEAALYDMFRAMAPERLEAALRADWARIGRGFLIEVEGQRLTPVIAAVDIPAAGDLELARDSILTVTADLPPGGAGVRLGLAPGYGTFVPRQVGGGDDAYEGFLAGGEMTPELPRAEVLTEGAGAVFLRYIGAGFEHIVPLGLDHILFVLGLYFFATQVGPLLWQVSAFTLAHTITLALAATGTVTVPASVVEPLIAATIVYVGVENTLGWGNVRGRTALVFGFGLLHGLGFASVLGDYGIASGRFVQALVGFNIGVEFGQLAVIAGAFALTGWFIARPWYRRAIAIPASLSIAAVGAYWVVERTLL</sequence>
<keyword evidence="4" id="KW-1185">Reference proteome</keyword>
<dbReference type="RefSeq" id="WP_168621480.1">
    <property type="nucleotide sequence ID" value="NZ_JAAZQQ010000001.1"/>
</dbReference>
<feature type="signal peptide" evidence="2">
    <location>
        <begin position="1"/>
        <end position="26"/>
    </location>
</feature>
<protein>
    <submittedName>
        <fullName evidence="3">HupE/UreJ family protein</fullName>
    </submittedName>
</protein>
<dbReference type="AlphaFoldDB" id="A0A7X6GXS4"/>
<evidence type="ECO:0000256" key="2">
    <source>
        <dbReference type="SAM" id="SignalP"/>
    </source>
</evidence>
<evidence type="ECO:0000313" key="3">
    <source>
        <dbReference type="EMBL" id="NKX43087.1"/>
    </source>
</evidence>
<dbReference type="EMBL" id="JAAZQQ010000001">
    <property type="protein sequence ID" value="NKX43087.1"/>
    <property type="molecule type" value="Genomic_DNA"/>
</dbReference>
<feature type="transmembrane region" description="Helical" evidence="1">
    <location>
        <begin position="286"/>
        <end position="308"/>
    </location>
</feature>
<organism evidence="3 4">
    <name type="scientific">Roseicyclus persicicus</name>
    <dbReference type="NCBI Taxonomy" id="2650661"/>
    <lineage>
        <taxon>Bacteria</taxon>
        <taxon>Pseudomonadati</taxon>
        <taxon>Pseudomonadota</taxon>
        <taxon>Alphaproteobacteria</taxon>
        <taxon>Rhodobacterales</taxon>
        <taxon>Roseobacteraceae</taxon>
        <taxon>Roseicyclus</taxon>
    </lineage>
</organism>
<reference evidence="3 4" key="1">
    <citation type="submission" date="2020-04" db="EMBL/GenBank/DDBJ databases">
        <authorList>
            <person name="Yoon J."/>
        </authorList>
    </citation>
    <scope>NUCLEOTIDE SEQUENCE [LARGE SCALE GENOMIC DNA]</scope>
    <source>
        <strain evidence="3 4">KMU-115</strain>
    </source>
</reference>
<feature type="transmembrane region" description="Helical" evidence="1">
    <location>
        <begin position="328"/>
        <end position="346"/>
    </location>
</feature>
<comment type="caution">
    <text evidence="3">The sequence shown here is derived from an EMBL/GenBank/DDBJ whole genome shotgun (WGS) entry which is preliminary data.</text>
</comment>
<feature type="transmembrane region" description="Helical" evidence="1">
    <location>
        <begin position="353"/>
        <end position="371"/>
    </location>
</feature>
<evidence type="ECO:0000256" key="1">
    <source>
        <dbReference type="SAM" id="Phobius"/>
    </source>
</evidence>
<proteinExistence type="predicted"/>
<keyword evidence="1" id="KW-1133">Transmembrane helix</keyword>
<accession>A0A7X6GXS4</accession>
<feature type="chain" id="PRO_5030922158" evidence="2">
    <location>
        <begin position="27"/>
        <end position="376"/>
    </location>
</feature>
<evidence type="ECO:0000313" key="4">
    <source>
        <dbReference type="Proteomes" id="UP000526408"/>
    </source>
</evidence>
<dbReference type="Pfam" id="PF13795">
    <property type="entry name" value="HupE_UreJ_2"/>
    <property type="match status" value="1"/>
</dbReference>
<gene>
    <name evidence="3" type="ORF">HCU73_00660</name>
</gene>
<dbReference type="InterPro" id="IPR032809">
    <property type="entry name" value="Put_HupE_UreJ"/>
</dbReference>